<keyword evidence="2" id="KW-0285">Flavoprotein</keyword>
<feature type="domain" description="Flavin reductase like" evidence="5">
    <location>
        <begin position="35"/>
        <end position="188"/>
    </location>
</feature>
<dbReference type="PANTHER" id="PTHR33798">
    <property type="entry name" value="FLAVOPROTEIN OXYGENASE"/>
    <property type="match status" value="1"/>
</dbReference>
<sequence length="229" mass="24889">MENPRLIPLALPRSGPMIFDFAHLRGAERVKLLSATIVPRPIAWIVTQEEGGALNAAPFSFFNLFSGDPPVICVGIGGRSGGLKDTARNIERTGEFVINLVSEGLAQKMNVTAIDFPPGVDEVLQAGLSVAPSIKVKPPRIADSPVAFECIRLFAKEIGAGRSIIAAEVVAAYIRDDAILDAERCHVDTPRLKLIARMHGGGQYVRCSDVFEMKKIELKDWSAETKLQR</sequence>
<organism evidence="6 7">
    <name type="scientific">Xanthobacter flavus</name>
    <dbReference type="NCBI Taxonomy" id="281"/>
    <lineage>
        <taxon>Bacteria</taxon>
        <taxon>Pseudomonadati</taxon>
        <taxon>Pseudomonadota</taxon>
        <taxon>Alphaproteobacteria</taxon>
        <taxon>Hyphomicrobiales</taxon>
        <taxon>Xanthobacteraceae</taxon>
        <taxon>Xanthobacter</taxon>
    </lineage>
</organism>
<dbReference type="EMBL" id="BSDO01000008">
    <property type="protein sequence ID" value="GLI24791.1"/>
    <property type="molecule type" value="Genomic_DNA"/>
</dbReference>
<evidence type="ECO:0000256" key="4">
    <source>
        <dbReference type="ARBA" id="ARBA00038054"/>
    </source>
</evidence>
<comment type="caution">
    <text evidence="6">The sequence shown here is derived from an EMBL/GenBank/DDBJ whole genome shotgun (WGS) entry which is preliminary data.</text>
</comment>
<evidence type="ECO:0000259" key="5">
    <source>
        <dbReference type="SMART" id="SM00903"/>
    </source>
</evidence>
<keyword evidence="3" id="KW-0288">FMN</keyword>
<protein>
    <recommendedName>
        <fullName evidence="5">Flavin reductase like domain-containing protein</fullName>
    </recommendedName>
</protein>
<dbReference type="GO" id="GO:0010181">
    <property type="term" value="F:FMN binding"/>
    <property type="evidence" value="ECO:0007669"/>
    <property type="project" value="InterPro"/>
</dbReference>
<comment type="similarity">
    <text evidence="4">Belongs to the flavoredoxin family.</text>
</comment>
<accession>A0A9W6CLL1</accession>
<reference evidence="6" key="1">
    <citation type="submission" date="2022-12" db="EMBL/GenBank/DDBJ databases">
        <title>Reference genome sequencing for broad-spectrum identification of bacterial and archaeal isolates by mass spectrometry.</title>
        <authorList>
            <person name="Sekiguchi Y."/>
            <person name="Tourlousse D.M."/>
        </authorList>
    </citation>
    <scope>NUCLEOTIDE SEQUENCE</scope>
    <source>
        <strain evidence="6">301</strain>
    </source>
</reference>
<dbReference type="InterPro" id="IPR002563">
    <property type="entry name" value="Flavin_Rdtase-like_dom"/>
</dbReference>
<dbReference type="AlphaFoldDB" id="A0A9W6CLL1"/>
<gene>
    <name evidence="6" type="ORF">XFLAVUS301_44650</name>
</gene>
<dbReference type="Proteomes" id="UP001144397">
    <property type="component" value="Unassembled WGS sequence"/>
</dbReference>
<dbReference type="GO" id="GO:0016646">
    <property type="term" value="F:oxidoreductase activity, acting on the CH-NH group of donors, NAD or NADP as acceptor"/>
    <property type="evidence" value="ECO:0007669"/>
    <property type="project" value="UniProtKB-ARBA"/>
</dbReference>
<evidence type="ECO:0000256" key="3">
    <source>
        <dbReference type="ARBA" id="ARBA00022643"/>
    </source>
</evidence>
<evidence type="ECO:0000256" key="2">
    <source>
        <dbReference type="ARBA" id="ARBA00022630"/>
    </source>
</evidence>
<name>A0A9W6CLL1_XANFL</name>
<proteinExistence type="inferred from homology"/>
<dbReference type="SUPFAM" id="SSF50475">
    <property type="entry name" value="FMN-binding split barrel"/>
    <property type="match status" value="1"/>
</dbReference>
<evidence type="ECO:0000256" key="1">
    <source>
        <dbReference type="ARBA" id="ARBA00001917"/>
    </source>
</evidence>
<dbReference type="SMART" id="SM00903">
    <property type="entry name" value="Flavin_Reduct"/>
    <property type="match status" value="1"/>
</dbReference>
<evidence type="ECO:0000313" key="6">
    <source>
        <dbReference type="EMBL" id="GLI24791.1"/>
    </source>
</evidence>
<dbReference type="Pfam" id="PF01613">
    <property type="entry name" value="Flavin_Reduct"/>
    <property type="match status" value="1"/>
</dbReference>
<dbReference type="Gene3D" id="2.30.110.10">
    <property type="entry name" value="Electron Transport, Fmn-binding Protein, Chain A"/>
    <property type="match status" value="1"/>
</dbReference>
<comment type="cofactor">
    <cofactor evidence="1">
        <name>FMN</name>
        <dbReference type="ChEBI" id="CHEBI:58210"/>
    </cofactor>
</comment>
<dbReference type="InterPro" id="IPR012349">
    <property type="entry name" value="Split_barrel_FMN-bd"/>
</dbReference>
<evidence type="ECO:0000313" key="7">
    <source>
        <dbReference type="Proteomes" id="UP001144397"/>
    </source>
</evidence>
<dbReference type="PANTHER" id="PTHR33798:SF5">
    <property type="entry name" value="FLAVIN REDUCTASE LIKE DOMAIN-CONTAINING PROTEIN"/>
    <property type="match status" value="1"/>
</dbReference>